<organism evidence="1 2">
    <name type="scientific">Ficus carica</name>
    <name type="common">Common fig</name>
    <dbReference type="NCBI Taxonomy" id="3494"/>
    <lineage>
        <taxon>Eukaryota</taxon>
        <taxon>Viridiplantae</taxon>
        <taxon>Streptophyta</taxon>
        <taxon>Embryophyta</taxon>
        <taxon>Tracheophyta</taxon>
        <taxon>Spermatophyta</taxon>
        <taxon>Magnoliopsida</taxon>
        <taxon>eudicotyledons</taxon>
        <taxon>Gunneridae</taxon>
        <taxon>Pentapetalae</taxon>
        <taxon>rosids</taxon>
        <taxon>fabids</taxon>
        <taxon>Rosales</taxon>
        <taxon>Moraceae</taxon>
        <taxon>Ficeae</taxon>
        <taxon>Ficus</taxon>
    </lineage>
</organism>
<dbReference type="EMBL" id="BTGU01000105">
    <property type="protein sequence ID" value="GMN61006.1"/>
    <property type="molecule type" value="Genomic_DNA"/>
</dbReference>
<comment type="caution">
    <text evidence="1">The sequence shown here is derived from an EMBL/GenBank/DDBJ whole genome shotgun (WGS) entry which is preliminary data.</text>
</comment>
<dbReference type="Proteomes" id="UP001187192">
    <property type="component" value="Unassembled WGS sequence"/>
</dbReference>
<protein>
    <submittedName>
        <fullName evidence="1">Uncharacterized protein</fullName>
    </submittedName>
</protein>
<evidence type="ECO:0000313" key="2">
    <source>
        <dbReference type="Proteomes" id="UP001187192"/>
    </source>
</evidence>
<keyword evidence="2" id="KW-1185">Reference proteome</keyword>
<name>A0AA88DTJ9_FICCA</name>
<gene>
    <name evidence="1" type="ORF">TIFTF001_030094</name>
</gene>
<accession>A0AA88DTJ9</accession>
<proteinExistence type="predicted"/>
<evidence type="ECO:0000313" key="1">
    <source>
        <dbReference type="EMBL" id="GMN61006.1"/>
    </source>
</evidence>
<reference evidence="1" key="1">
    <citation type="submission" date="2023-07" db="EMBL/GenBank/DDBJ databases">
        <title>draft genome sequence of fig (Ficus carica).</title>
        <authorList>
            <person name="Takahashi T."/>
            <person name="Nishimura K."/>
        </authorList>
    </citation>
    <scope>NUCLEOTIDE SEQUENCE</scope>
</reference>
<dbReference type="AlphaFoldDB" id="A0AA88DTJ9"/>
<sequence>MKSKIRSCYGDDKEVISEAQNNLLALKAASHHGPFAKRLVASRNGPSVDHAGISPPNRMCANYCCDLPSSRQFSRGR</sequence>